<organism evidence="2 3">
    <name type="scientific">Nezara viridula</name>
    <name type="common">Southern green stink bug</name>
    <name type="synonym">Cimex viridulus</name>
    <dbReference type="NCBI Taxonomy" id="85310"/>
    <lineage>
        <taxon>Eukaryota</taxon>
        <taxon>Metazoa</taxon>
        <taxon>Ecdysozoa</taxon>
        <taxon>Arthropoda</taxon>
        <taxon>Hexapoda</taxon>
        <taxon>Insecta</taxon>
        <taxon>Pterygota</taxon>
        <taxon>Neoptera</taxon>
        <taxon>Paraneoptera</taxon>
        <taxon>Hemiptera</taxon>
        <taxon>Heteroptera</taxon>
        <taxon>Panheteroptera</taxon>
        <taxon>Pentatomomorpha</taxon>
        <taxon>Pentatomoidea</taxon>
        <taxon>Pentatomidae</taxon>
        <taxon>Pentatominae</taxon>
        <taxon>Nezara</taxon>
    </lineage>
</organism>
<dbReference type="PANTHER" id="PTHR20974">
    <property type="entry name" value="UPF0585 PROTEIN CG18661"/>
    <property type="match status" value="1"/>
</dbReference>
<evidence type="ECO:0000256" key="1">
    <source>
        <dbReference type="ARBA" id="ARBA00008308"/>
    </source>
</evidence>
<accession>A0A9P0DXB0</accession>
<evidence type="ECO:0008006" key="4">
    <source>
        <dbReference type="Google" id="ProtNLM"/>
    </source>
</evidence>
<reference evidence="2" key="1">
    <citation type="submission" date="2022-01" db="EMBL/GenBank/DDBJ databases">
        <authorList>
            <person name="King R."/>
        </authorList>
    </citation>
    <scope>NUCLEOTIDE SEQUENCE</scope>
</reference>
<keyword evidence="3" id="KW-1185">Reference proteome</keyword>
<dbReference type="EMBL" id="OV725077">
    <property type="protein sequence ID" value="CAH1388522.1"/>
    <property type="molecule type" value="Genomic_DNA"/>
</dbReference>
<dbReference type="Gene3D" id="3.40.50.150">
    <property type="entry name" value="Vaccinia Virus protein VP39"/>
    <property type="match status" value="1"/>
</dbReference>
<dbReference type="InterPro" id="IPR010342">
    <property type="entry name" value="DUF938"/>
</dbReference>
<dbReference type="InterPro" id="IPR029063">
    <property type="entry name" value="SAM-dependent_MTases_sf"/>
</dbReference>
<sequence length="222" mass="25020">MSSHVSYLNLGSQPSIKHCHPAAERNKEPILQALKKYIDVNKKGYLLEISSGSGQHVTHFAPNFPNITFQPTEMEISSLKSINEYIADYSNGNIKKTQFLDAREPLDNWLDGTLKSGSVDYILNINLVHISEWACSEGLFKGAGELLKKDGYLFTYGPYSFNGSITPQSNIDFNATLKARNPSWGFRDVHRELEPLAKENGIVLEGKHELPANNHFLVWRKK</sequence>
<dbReference type="Proteomes" id="UP001152798">
    <property type="component" value="Chromosome 1"/>
</dbReference>
<name>A0A9P0DXB0_NEZVI</name>
<evidence type="ECO:0000313" key="3">
    <source>
        <dbReference type="Proteomes" id="UP001152798"/>
    </source>
</evidence>
<dbReference type="OrthoDB" id="10258744at2759"/>
<evidence type="ECO:0000313" key="2">
    <source>
        <dbReference type="EMBL" id="CAH1388522.1"/>
    </source>
</evidence>
<protein>
    <recommendedName>
        <fullName evidence="4">Methyltransferase-like 26</fullName>
    </recommendedName>
</protein>
<dbReference type="PANTHER" id="PTHR20974:SF0">
    <property type="entry name" value="UPF0585 PROTEIN CG18661"/>
    <property type="match status" value="1"/>
</dbReference>
<comment type="similarity">
    <text evidence="1">Belongs to the UPF0585 family.</text>
</comment>
<proteinExistence type="inferred from homology"/>
<dbReference type="Pfam" id="PF06080">
    <property type="entry name" value="DUF938"/>
    <property type="match status" value="1"/>
</dbReference>
<dbReference type="SUPFAM" id="SSF53335">
    <property type="entry name" value="S-adenosyl-L-methionine-dependent methyltransferases"/>
    <property type="match status" value="1"/>
</dbReference>
<dbReference type="AlphaFoldDB" id="A0A9P0DXB0"/>
<gene>
    <name evidence="2" type="ORF">NEZAVI_LOCUS130</name>
</gene>